<dbReference type="SUPFAM" id="SSF52540">
    <property type="entry name" value="P-loop containing nucleoside triphosphate hydrolases"/>
    <property type="match status" value="1"/>
</dbReference>
<reference evidence="12 13" key="1">
    <citation type="journal article" date="2024" name="Environ. Microbiol.">
        <title>Novel evolutionary insights on the interactions of the Holosporales (Alphaproteobacteria) with eukaryotic hosts from comparative genomics.</title>
        <authorList>
            <person name="Giovannini M."/>
            <person name="Petroni G."/>
            <person name="Castelli M."/>
        </authorList>
    </citation>
    <scope>NUCLEOTIDE SEQUENCE [LARGE SCALE GENOMIC DNA]</scope>
    <source>
        <strain evidence="12 13">US_Bl 15I1</strain>
    </source>
</reference>
<dbReference type="EMBL" id="CP133270">
    <property type="protein sequence ID" value="WVX66160.1"/>
    <property type="molecule type" value="Genomic_DNA"/>
</dbReference>
<feature type="modified residue" description="4-aspartylphosphate" evidence="9">
    <location>
        <position position="53"/>
    </location>
</feature>
<dbReference type="SUPFAM" id="SSF52172">
    <property type="entry name" value="CheY-like"/>
    <property type="match status" value="1"/>
</dbReference>
<dbReference type="PROSITE" id="PS00676">
    <property type="entry name" value="SIGMA54_INTERACT_2"/>
    <property type="match status" value="1"/>
</dbReference>
<dbReference type="InterPro" id="IPR002078">
    <property type="entry name" value="Sigma_54_int"/>
</dbReference>
<dbReference type="SMART" id="SM00448">
    <property type="entry name" value="REC"/>
    <property type="match status" value="1"/>
</dbReference>
<dbReference type="Gene3D" id="3.40.50.2300">
    <property type="match status" value="1"/>
</dbReference>
<keyword evidence="4" id="KW-0902">Two-component regulatory system</keyword>
<dbReference type="PROSITE" id="PS00688">
    <property type="entry name" value="SIGMA54_INTERACT_3"/>
    <property type="match status" value="1"/>
</dbReference>
<dbReference type="PANTHER" id="PTHR32071">
    <property type="entry name" value="TRANSCRIPTIONAL REGULATORY PROTEIN"/>
    <property type="match status" value="1"/>
</dbReference>
<dbReference type="PROSITE" id="PS50110">
    <property type="entry name" value="RESPONSE_REGULATORY"/>
    <property type="match status" value="1"/>
</dbReference>
<keyword evidence="1 9" id="KW-0597">Phosphoprotein</keyword>
<dbReference type="Pfam" id="PF00072">
    <property type="entry name" value="Response_reg"/>
    <property type="match status" value="1"/>
</dbReference>
<keyword evidence="13" id="KW-1185">Reference proteome</keyword>
<evidence type="ECO:0000256" key="6">
    <source>
        <dbReference type="ARBA" id="ARBA00023125"/>
    </source>
</evidence>
<keyword evidence="5" id="KW-0805">Transcription regulation</keyword>
<keyword evidence="6" id="KW-0238">DNA-binding</keyword>
<dbReference type="Proteomes" id="UP001330434">
    <property type="component" value="Chromosome"/>
</dbReference>
<evidence type="ECO:0000259" key="11">
    <source>
        <dbReference type="PROSITE" id="PS50110"/>
    </source>
</evidence>
<dbReference type="Gene3D" id="3.40.50.300">
    <property type="entry name" value="P-loop containing nucleotide triphosphate hydrolases"/>
    <property type="match status" value="1"/>
</dbReference>
<evidence type="ECO:0000256" key="7">
    <source>
        <dbReference type="ARBA" id="ARBA00023159"/>
    </source>
</evidence>
<evidence type="ECO:0000256" key="3">
    <source>
        <dbReference type="ARBA" id="ARBA00022840"/>
    </source>
</evidence>
<keyword evidence="8" id="KW-0804">Transcription</keyword>
<keyword evidence="7" id="KW-0010">Activator</keyword>
<dbReference type="SMART" id="SM00382">
    <property type="entry name" value="AAA"/>
    <property type="match status" value="1"/>
</dbReference>
<evidence type="ECO:0000313" key="12">
    <source>
        <dbReference type="EMBL" id="WVX66160.1"/>
    </source>
</evidence>
<keyword evidence="3" id="KW-0067">ATP-binding</keyword>
<evidence type="ECO:0000256" key="5">
    <source>
        <dbReference type="ARBA" id="ARBA00023015"/>
    </source>
</evidence>
<dbReference type="CDD" id="cd00009">
    <property type="entry name" value="AAA"/>
    <property type="match status" value="1"/>
</dbReference>
<dbReference type="InterPro" id="IPR009057">
    <property type="entry name" value="Homeodomain-like_sf"/>
</dbReference>
<dbReference type="InterPro" id="IPR025943">
    <property type="entry name" value="Sigma_54_int_dom_ATP-bd_2"/>
</dbReference>
<dbReference type="InterPro" id="IPR027417">
    <property type="entry name" value="P-loop_NTPase"/>
</dbReference>
<dbReference type="InterPro" id="IPR003593">
    <property type="entry name" value="AAA+_ATPase"/>
</dbReference>
<accession>A0ABZ2C1A5</accession>
<dbReference type="Gene3D" id="1.10.10.60">
    <property type="entry name" value="Homeodomain-like"/>
    <property type="match status" value="1"/>
</dbReference>
<dbReference type="CDD" id="cd17550">
    <property type="entry name" value="REC_NtrX-like"/>
    <property type="match status" value="1"/>
</dbReference>
<evidence type="ECO:0000256" key="1">
    <source>
        <dbReference type="ARBA" id="ARBA00022553"/>
    </source>
</evidence>
<sequence>MEQDILIVDDEKDIRSLISGILEDEGYKTRTASDGQSALDEINKRQPHLLILDIWLGDPQYDGLKLLEMIRKSNPTLPVVMISGHGTIETAVKAIKLGAYEFIEKPFKTDRLLLVTARALETAQLRQENTLLKKQFHEETQIVGESPALAKVKKTIEKVAPTASRIMISGPMGCGKELVAREIHRLSARVSKPFYIIHCASLSPETLEAELFGIEGKKIGILEQAHGGSLYLDEVTDLTPEIQSKLMQVLQAQTFKRVGGTQIVQVDVRILSSTKKDIKAEIEAGRFREDLFYRLSVVPIEIPPLSQRRDDIPFLIEHLTQIITKQAGVSGRLFSEPAMLTLKAHNWPGNVRELRNVVERLMIMTPAANDEIITPDELPLDVRSEDLRQLQKEGTGVDLLSLPLKDAREHFEREYLLAQVNKFSGNISRTATFIGMERSALHRKLRTLQVDRKKEYGT</sequence>
<dbReference type="SUPFAM" id="SSF46689">
    <property type="entry name" value="Homeodomain-like"/>
    <property type="match status" value="1"/>
</dbReference>
<evidence type="ECO:0000259" key="10">
    <source>
        <dbReference type="PROSITE" id="PS50045"/>
    </source>
</evidence>
<feature type="domain" description="Sigma-54 factor interaction" evidence="10">
    <location>
        <begin position="142"/>
        <end position="363"/>
    </location>
</feature>
<dbReference type="InterPro" id="IPR058031">
    <property type="entry name" value="AAA_lid_NorR"/>
</dbReference>
<dbReference type="InterPro" id="IPR025944">
    <property type="entry name" value="Sigma_54_int_dom_CS"/>
</dbReference>
<evidence type="ECO:0000256" key="9">
    <source>
        <dbReference type="PROSITE-ProRule" id="PRU00169"/>
    </source>
</evidence>
<dbReference type="PANTHER" id="PTHR32071:SF17">
    <property type="entry name" value="TRANSCRIPTIONAL REGULATOR (NTRC FAMILY)"/>
    <property type="match status" value="1"/>
</dbReference>
<keyword evidence="2" id="KW-0547">Nucleotide-binding</keyword>
<dbReference type="RefSeq" id="WP_331256688.1">
    <property type="nucleotide sequence ID" value="NZ_CP133270.1"/>
</dbReference>
<evidence type="ECO:0000256" key="8">
    <source>
        <dbReference type="ARBA" id="ARBA00023163"/>
    </source>
</evidence>
<organism evidence="12 13">
    <name type="scientific">Candidatus Bealeia paramacronuclearis</name>
    <dbReference type="NCBI Taxonomy" id="1921001"/>
    <lineage>
        <taxon>Bacteria</taxon>
        <taxon>Pseudomonadati</taxon>
        <taxon>Pseudomonadota</taxon>
        <taxon>Alphaproteobacteria</taxon>
        <taxon>Holosporales</taxon>
        <taxon>Holosporaceae</taxon>
        <taxon>Candidatus Bealeia</taxon>
    </lineage>
</organism>
<dbReference type="Pfam" id="PF02954">
    <property type="entry name" value="HTH_8"/>
    <property type="match status" value="1"/>
</dbReference>
<proteinExistence type="predicted"/>
<name>A0ABZ2C1A5_9PROT</name>
<evidence type="ECO:0000256" key="4">
    <source>
        <dbReference type="ARBA" id="ARBA00023012"/>
    </source>
</evidence>
<dbReference type="Gene3D" id="1.10.8.60">
    <property type="match status" value="1"/>
</dbReference>
<dbReference type="Pfam" id="PF00158">
    <property type="entry name" value="Sigma54_activat"/>
    <property type="match status" value="1"/>
</dbReference>
<protein>
    <submittedName>
        <fullName evidence="12">Sigma-54 dependent transcriptional regulator</fullName>
    </submittedName>
</protein>
<dbReference type="InterPro" id="IPR011006">
    <property type="entry name" value="CheY-like_superfamily"/>
</dbReference>
<evidence type="ECO:0000256" key="2">
    <source>
        <dbReference type="ARBA" id="ARBA00022741"/>
    </source>
</evidence>
<feature type="domain" description="Response regulatory" evidence="11">
    <location>
        <begin position="4"/>
        <end position="120"/>
    </location>
</feature>
<gene>
    <name evidence="12" type="ORF">Bealeia1_00333</name>
</gene>
<dbReference type="Pfam" id="PF25601">
    <property type="entry name" value="AAA_lid_14"/>
    <property type="match status" value="1"/>
</dbReference>
<dbReference type="InterPro" id="IPR002197">
    <property type="entry name" value="HTH_Fis"/>
</dbReference>
<evidence type="ECO:0000313" key="13">
    <source>
        <dbReference type="Proteomes" id="UP001330434"/>
    </source>
</evidence>
<dbReference type="PROSITE" id="PS50045">
    <property type="entry name" value="SIGMA54_INTERACT_4"/>
    <property type="match status" value="1"/>
</dbReference>
<dbReference type="InterPro" id="IPR001789">
    <property type="entry name" value="Sig_transdc_resp-reg_receiver"/>
</dbReference>